<organism evidence="1 2">
    <name type="scientific">Phytophthora aleatoria</name>
    <dbReference type="NCBI Taxonomy" id="2496075"/>
    <lineage>
        <taxon>Eukaryota</taxon>
        <taxon>Sar</taxon>
        <taxon>Stramenopiles</taxon>
        <taxon>Oomycota</taxon>
        <taxon>Peronosporomycetes</taxon>
        <taxon>Peronosporales</taxon>
        <taxon>Peronosporaceae</taxon>
        <taxon>Phytophthora</taxon>
    </lineage>
</organism>
<keyword evidence="2" id="KW-1185">Reference proteome</keyword>
<comment type="caution">
    <text evidence="1">The sequence shown here is derived from an EMBL/GenBank/DDBJ whole genome shotgun (WGS) entry which is preliminary data.</text>
</comment>
<protein>
    <submittedName>
        <fullName evidence="1">Uncharacterized protein</fullName>
    </submittedName>
</protein>
<evidence type="ECO:0000313" key="2">
    <source>
        <dbReference type="Proteomes" id="UP000709295"/>
    </source>
</evidence>
<name>A0A8J5I525_9STRA</name>
<dbReference type="Proteomes" id="UP000709295">
    <property type="component" value="Unassembled WGS sequence"/>
</dbReference>
<reference evidence="1" key="1">
    <citation type="submission" date="2021-01" db="EMBL/GenBank/DDBJ databases">
        <title>Phytophthora aleatoria, a newly-described species from Pinus radiata is distinct from Phytophthora cactorum isolates based on comparative genomics.</title>
        <authorList>
            <person name="Mcdougal R."/>
            <person name="Panda P."/>
            <person name="Williams N."/>
            <person name="Studholme D.J."/>
        </authorList>
    </citation>
    <scope>NUCLEOTIDE SEQUENCE</scope>
    <source>
        <strain evidence="1">NZFS 4037</strain>
    </source>
</reference>
<dbReference type="AlphaFoldDB" id="A0A8J5I525"/>
<proteinExistence type="predicted"/>
<feature type="non-terminal residue" evidence="1">
    <location>
        <position position="190"/>
    </location>
</feature>
<accession>A0A8J5I525</accession>
<evidence type="ECO:0000313" key="1">
    <source>
        <dbReference type="EMBL" id="KAG6943128.1"/>
    </source>
</evidence>
<dbReference type="EMBL" id="JAENGY010002836">
    <property type="protein sequence ID" value="KAG6943128.1"/>
    <property type="molecule type" value="Genomic_DNA"/>
</dbReference>
<sequence length="190" mass="21079">VTFEGGVTFKGGVASEGGVTSERHVTSEQRVAFGRGVAFEWSGLAAKSKMPRIRYEWEMLGEFNSSEAVSEFKSVGFCCSRVVHSDPACGCRVCEGSDHIMTEKRLRCVSRTCKVDGTCKYMWKIWICAAAKQWHVYHNTIDHIRGESVQCQGPHRVVISAEMKSLSYSKMSVPSLPCAFIVICVTRPIS</sequence>
<gene>
    <name evidence="1" type="ORF">JG688_00017767</name>
</gene>